<protein>
    <submittedName>
        <fullName evidence="1">Putative secreted protein</fullName>
    </submittedName>
</protein>
<sequence>MVMALTLPVSACASSAEKCEEAFAAAATAVPGVISATWDCDNGFGGGWQRGDVRIAAGDKGKAIAVMKEVLRAFAASPDLEDGWATPQKYTNNDGTIVVGANDLGFTGVPNVGQVRKRYGAG</sequence>
<name>A0A075UMM1_9PSEU</name>
<dbReference type="EMBL" id="CP008953">
    <property type="protein sequence ID" value="AIG75417.1"/>
    <property type="molecule type" value="Genomic_DNA"/>
</dbReference>
<organism evidence="1 2">
    <name type="scientific">Amycolatopsis japonica</name>
    <dbReference type="NCBI Taxonomy" id="208439"/>
    <lineage>
        <taxon>Bacteria</taxon>
        <taxon>Bacillati</taxon>
        <taxon>Actinomycetota</taxon>
        <taxon>Actinomycetes</taxon>
        <taxon>Pseudonocardiales</taxon>
        <taxon>Pseudonocardiaceae</taxon>
        <taxon>Amycolatopsis</taxon>
        <taxon>Amycolatopsis japonica group</taxon>
    </lineage>
</organism>
<evidence type="ECO:0000313" key="1">
    <source>
        <dbReference type="EMBL" id="AIG75417.1"/>
    </source>
</evidence>
<keyword evidence="2" id="KW-1185">Reference proteome</keyword>
<evidence type="ECO:0000313" key="2">
    <source>
        <dbReference type="Proteomes" id="UP000028492"/>
    </source>
</evidence>
<accession>A0A075UMM1</accession>
<dbReference type="AlphaFoldDB" id="A0A075UMM1"/>
<proteinExistence type="predicted"/>
<dbReference type="Proteomes" id="UP000028492">
    <property type="component" value="Chromosome"/>
</dbReference>
<dbReference type="KEGG" id="aja:AJAP_12680"/>
<dbReference type="HOGENOM" id="CLU_2021871_0_0_11"/>
<gene>
    <name evidence="1" type="ORF">AJAP_12680</name>
</gene>
<reference evidence="1 2" key="1">
    <citation type="journal article" date="2014" name="J. Biotechnol.">
        <title>Complete genome sequence of the actinobacterium Amycolatopsis japonica MG417-CF17(T) (=DSM 44213T) producing (S,S)-N,N'-ethylenediaminedisuccinic acid.</title>
        <authorList>
            <person name="Stegmann E."/>
            <person name="Albersmeier A."/>
            <person name="Spohn M."/>
            <person name="Gert H."/>
            <person name="Weber T."/>
            <person name="Wohlleben W."/>
            <person name="Kalinowski J."/>
            <person name="Ruckert C."/>
        </authorList>
    </citation>
    <scope>NUCLEOTIDE SEQUENCE [LARGE SCALE GENOMIC DNA]</scope>
    <source>
        <strain evidence="2">MG417-CF17 (DSM 44213)</strain>
    </source>
</reference>